<gene>
    <name evidence="3" type="ORF">ACFOGJ_23285</name>
</gene>
<feature type="compositionally biased region" description="Low complexity" evidence="1">
    <location>
        <begin position="23"/>
        <end position="44"/>
    </location>
</feature>
<feature type="domain" description="Tc1-like transposase DDE" evidence="2">
    <location>
        <begin position="50"/>
        <end position="168"/>
    </location>
</feature>
<protein>
    <submittedName>
        <fullName evidence="3">Transposase</fullName>
    </submittedName>
</protein>
<sequence length="201" mass="21755">MPKRSRTAEKGAARGAEDRRRGAPGQAARAVLPRRGAGRQQGPGLSSLVAQGERAPGMCDRGNQWAYIYSAVRPATGDDFTLVPPGVNAGLMELFLTRFAAGLPDDVHAVLVLDIAGWRHARALHLPDNLSLVALPPKSPEFNPVERVWLPLRKRFLSLRIFPDTEAVIDACCLAWIAMSTADPGRLKSLCDCPWIAKVAS</sequence>
<dbReference type="Proteomes" id="UP001595528">
    <property type="component" value="Unassembled WGS sequence"/>
</dbReference>
<accession>A0ABV7L6B1</accession>
<keyword evidence="4" id="KW-1185">Reference proteome</keyword>
<evidence type="ECO:0000256" key="1">
    <source>
        <dbReference type="SAM" id="MobiDB-lite"/>
    </source>
</evidence>
<proteinExistence type="predicted"/>
<dbReference type="Pfam" id="PF13358">
    <property type="entry name" value="DDE_3"/>
    <property type="match status" value="1"/>
</dbReference>
<dbReference type="RefSeq" id="WP_379905129.1">
    <property type="nucleotide sequence ID" value="NZ_JBHRTR010000036.1"/>
</dbReference>
<feature type="compositionally biased region" description="Basic and acidic residues" evidence="1">
    <location>
        <begin position="1"/>
        <end position="21"/>
    </location>
</feature>
<organism evidence="3 4">
    <name type="scientific">Marinibaculum pumilum</name>
    <dbReference type="NCBI Taxonomy" id="1766165"/>
    <lineage>
        <taxon>Bacteria</taxon>
        <taxon>Pseudomonadati</taxon>
        <taxon>Pseudomonadota</taxon>
        <taxon>Alphaproteobacteria</taxon>
        <taxon>Rhodospirillales</taxon>
        <taxon>Rhodospirillaceae</taxon>
        <taxon>Marinibaculum</taxon>
    </lineage>
</organism>
<reference evidence="4" key="1">
    <citation type="journal article" date="2019" name="Int. J. Syst. Evol. Microbiol.">
        <title>The Global Catalogue of Microorganisms (GCM) 10K type strain sequencing project: providing services to taxonomists for standard genome sequencing and annotation.</title>
        <authorList>
            <consortium name="The Broad Institute Genomics Platform"/>
            <consortium name="The Broad Institute Genome Sequencing Center for Infectious Disease"/>
            <person name="Wu L."/>
            <person name="Ma J."/>
        </authorList>
    </citation>
    <scope>NUCLEOTIDE SEQUENCE [LARGE SCALE GENOMIC DNA]</scope>
    <source>
        <strain evidence="4">KCTC 42964</strain>
    </source>
</reference>
<name>A0ABV7L6B1_9PROT</name>
<evidence type="ECO:0000313" key="3">
    <source>
        <dbReference type="EMBL" id="MFC3230193.1"/>
    </source>
</evidence>
<dbReference type="InterPro" id="IPR038717">
    <property type="entry name" value="Tc1-like_DDE_dom"/>
</dbReference>
<comment type="caution">
    <text evidence="3">The sequence shown here is derived from an EMBL/GenBank/DDBJ whole genome shotgun (WGS) entry which is preliminary data.</text>
</comment>
<feature type="region of interest" description="Disordered" evidence="1">
    <location>
        <begin position="1"/>
        <end position="47"/>
    </location>
</feature>
<evidence type="ECO:0000313" key="4">
    <source>
        <dbReference type="Proteomes" id="UP001595528"/>
    </source>
</evidence>
<dbReference type="EMBL" id="JBHRTR010000036">
    <property type="protein sequence ID" value="MFC3230193.1"/>
    <property type="molecule type" value="Genomic_DNA"/>
</dbReference>
<dbReference type="Gene3D" id="3.30.420.10">
    <property type="entry name" value="Ribonuclease H-like superfamily/Ribonuclease H"/>
    <property type="match status" value="1"/>
</dbReference>
<dbReference type="InterPro" id="IPR036397">
    <property type="entry name" value="RNaseH_sf"/>
</dbReference>
<evidence type="ECO:0000259" key="2">
    <source>
        <dbReference type="Pfam" id="PF13358"/>
    </source>
</evidence>